<organism evidence="1 2">
    <name type="scientific">Branchiostoma lanceolatum</name>
    <name type="common">Common lancelet</name>
    <name type="synonym">Amphioxus lanceolatum</name>
    <dbReference type="NCBI Taxonomy" id="7740"/>
    <lineage>
        <taxon>Eukaryota</taxon>
        <taxon>Metazoa</taxon>
        <taxon>Chordata</taxon>
        <taxon>Cephalochordata</taxon>
        <taxon>Leptocardii</taxon>
        <taxon>Amphioxiformes</taxon>
        <taxon>Branchiostomatidae</taxon>
        <taxon>Branchiostoma</taxon>
    </lineage>
</organism>
<gene>
    <name evidence="1" type="primary">Hypp5481</name>
    <name evidence="1" type="ORF">BLAG_LOCUS2748</name>
</gene>
<dbReference type="EMBL" id="OV696695">
    <property type="protein sequence ID" value="CAH1237977.1"/>
    <property type="molecule type" value="Genomic_DNA"/>
</dbReference>
<name>A0A8J9YRX6_BRALA</name>
<reference evidence="1" key="1">
    <citation type="submission" date="2022-01" db="EMBL/GenBank/DDBJ databases">
        <authorList>
            <person name="Braso-Vives M."/>
        </authorList>
    </citation>
    <scope>NUCLEOTIDE SEQUENCE</scope>
</reference>
<sequence>MQNTPQRSPLLVFPLLPLRANIIDHFTYHNLTANRLYDTSSTVHFVNHWYRTCPTKSNTTGNKQQWGIFYSDVHSNIVKYCAHDVLAISIASFDHICSRNSAKYSWRTSFVYFNGNNCENISQKHRRCKPSNNGIHGGCFSHYESVIYNNCSGNQFTANKHRTDDRDVIIANINENEIYERSFYGPNLNCSDHQFTTYERQTDNNRYVIITKINTCINVSTTIDHTKKGIYGRSVLRPYHHDSLAKHDNSKTGSKQQQCTNHKAVYNNNLICCISIIGNFISSYGHVNFRSSANNCRRAAHVYCYKNSNNENIRKAHH</sequence>
<evidence type="ECO:0000313" key="1">
    <source>
        <dbReference type="EMBL" id="CAH1237977.1"/>
    </source>
</evidence>
<dbReference type="Proteomes" id="UP000838412">
    <property type="component" value="Chromosome 10"/>
</dbReference>
<proteinExistence type="predicted"/>
<dbReference type="AlphaFoldDB" id="A0A8J9YRX6"/>
<evidence type="ECO:0000313" key="2">
    <source>
        <dbReference type="Proteomes" id="UP000838412"/>
    </source>
</evidence>
<protein>
    <submittedName>
        <fullName evidence="1">Hypp5481 protein</fullName>
    </submittedName>
</protein>
<accession>A0A8J9YRX6</accession>
<keyword evidence="2" id="KW-1185">Reference proteome</keyword>